<protein>
    <submittedName>
        <fullName evidence="1">Uncharacterized protein</fullName>
    </submittedName>
</protein>
<dbReference type="EMBL" id="JACEGQ020000015">
    <property type="protein sequence ID" value="KAH8486371.1"/>
    <property type="molecule type" value="Genomic_DNA"/>
</dbReference>
<sequence length="102" mass="10876">MVGGGYVGWWLEKGGSAMEEVVGHSEVRAKMGGYLMRVVAGKGKLAMGSCCAVVVEEGIEEVVAEKGVVHGRLSLNWKGKEAFVTNDRKQTGIVGVKRRIGL</sequence>
<reference evidence="1" key="1">
    <citation type="journal article" date="2021" name="J. Hered.">
        <title>Genome Assembly of Salicaceae Populus deltoides (Eastern Cottonwood) I-69 Based on Nanopore Sequencing and Hi-C Technologies.</title>
        <authorList>
            <person name="Bai S."/>
            <person name="Wu H."/>
            <person name="Zhang J."/>
            <person name="Pan Z."/>
            <person name="Zhao W."/>
            <person name="Li Z."/>
            <person name="Tong C."/>
        </authorList>
    </citation>
    <scope>NUCLEOTIDE SEQUENCE</scope>
    <source>
        <tissue evidence="1">Leaf</tissue>
    </source>
</reference>
<comment type="caution">
    <text evidence="1">The sequence shown here is derived from an EMBL/GenBank/DDBJ whole genome shotgun (WGS) entry which is preliminary data.</text>
</comment>
<dbReference type="AlphaFoldDB" id="A0A8T2X2J8"/>
<keyword evidence="2" id="KW-1185">Reference proteome</keyword>
<accession>A0A8T2X2J8</accession>
<organism evidence="1 2">
    <name type="scientific">Populus deltoides</name>
    <name type="common">Eastern poplar</name>
    <name type="synonym">Eastern cottonwood</name>
    <dbReference type="NCBI Taxonomy" id="3696"/>
    <lineage>
        <taxon>Eukaryota</taxon>
        <taxon>Viridiplantae</taxon>
        <taxon>Streptophyta</taxon>
        <taxon>Embryophyta</taxon>
        <taxon>Tracheophyta</taxon>
        <taxon>Spermatophyta</taxon>
        <taxon>Magnoliopsida</taxon>
        <taxon>eudicotyledons</taxon>
        <taxon>Gunneridae</taxon>
        <taxon>Pentapetalae</taxon>
        <taxon>rosids</taxon>
        <taxon>fabids</taxon>
        <taxon>Malpighiales</taxon>
        <taxon>Salicaceae</taxon>
        <taxon>Saliceae</taxon>
        <taxon>Populus</taxon>
    </lineage>
</organism>
<dbReference type="Proteomes" id="UP000807159">
    <property type="component" value="Chromosome 15"/>
</dbReference>
<proteinExistence type="predicted"/>
<name>A0A8T2X2J8_POPDE</name>
<evidence type="ECO:0000313" key="2">
    <source>
        <dbReference type="Proteomes" id="UP000807159"/>
    </source>
</evidence>
<gene>
    <name evidence="1" type="ORF">H0E87_025398</name>
</gene>
<evidence type="ECO:0000313" key="1">
    <source>
        <dbReference type="EMBL" id="KAH8486371.1"/>
    </source>
</evidence>